<evidence type="ECO:0000256" key="4">
    <source>
        <dbReference type="ARBA" id="ARBA00023002"/>
    </source>
</evidence>
<reference evidence="6" key="1">
    <citation type="submission" date="2022-10" db="EMBL/GenBank/DDBJ databases">
        <title>Tapping the CABI collections for fungal endophytes: first genome assemblies for Collariella, Neodidymelliopsis, Ascochyta clinopodiicola, Didymella pomorum, Didymosphaeria variabile, Neocosmospora piperis and Neocucurbitaria cava.</title>
        <authorList>
            <person name="Hill R."/>
        </authorList>
    </citation>
    <scope>NUCLEOTIDE SEQUENCE</scope>
    <source>
        <strain evidence="6">IMI 360193</strain>
    </source>
</reference>
<dbReference type="PANTHER" id="PTHR42973">
    <property type="entry name" value="BINDING OXIDOREDUCTASE, PUTATIVE (AFU_ORTHOLOGUE AFUA_1G17690)-RELATED"/>
    <property type="match status" value="1"/>
</dbReference>
<dbReference type="InterPro" id="IPR016169">
    <property type="entry name" value="FAD-bd_PCMH_sub2"/>
</dbReference>
<comment type="caution">
    <text evidence="6">The sequence shown here is derived from an EMBL/GenBank/DDBJ whole genome shotgun (WGS) entry which is preliminary data.</text>
</comment>
<dbReference type="SUPFAM" id="SSF56176">
    <property type="entry name" value="FAD-binding/transporter-associated domain-like"/>
    <property type="match status" value="1"/>
</dbReference>
<evidence type="ECO:0000313" key="7">
    <source>
        <dbReference type="Proteomes" id="UP001140562"/>
    </source>
</evidence>
<dbReference type="InterPro" id="IPR036318">
    <property type="entry name" value="FAD-bd_PCMH-like_sf"/>
</dbReference>
<dbReference type="EMBL" id="JAPEUV010000089">
    <property type="protein sequence ID" value="KAJ4333751.1"/>
    <property type="molecule type" value="Genomic_DNA"/>
</dbReference>
<evidence type="ECO:0000259" key="5">
    <source>
        <dbReference type="PROSITE" id="PS51387"/>
    </source>
</evidence>
<keyword evidence="2" id="KW-0285">Flavoprotein</keyword>
<dbReference type="OrthoDB" id="2151789at2759"/>
<dbReference type="GO" id="GO:0016491">
    <property type="term" value="F:oxidoreductase activity"/>
    <property type="evidence" value="ECO:0007669"/>
    <property type="project" value="UniProtKB-KW"/>
</dbReference>
<dbReference type="PANTHER" id="PTHR42973:SF34">
    <property type="entry name" value="FAD BINDING DOMAIN PROTEIN (AFU_ORTHOLOGUE AFUA_3G02770)"/>
    <property type="match status" value="1"/>
</dbReference>
<organism evidence="6 7">
    <name type="scientific">Didymella glomerata</name>
    <dbReference type="NCBI Taxonomy" id="749621"/>
    <lineage>
        <taxon>Eukaryota</taxon>
        <taxon>Fungi</taxon>
        <taxon>Dikarya</taxon>
        <taxon>Ascomycota</taxon>
        <taxon>Pezizomycotina</taxon>
        <taxon>Dothideomycetes</taxon>
        <taxon>Pleosporomycetidae</taxon>
        <taxon>Pleosporales</taxon>
        <taxon>Pleosporineae</taxon>
        <taxon>Didymellaceae</taxon>
        <taxon>Didymella</taxon>
    </lineage>
</organism>
<dbReference type="Pfam" id="PF01565">
    <property type="entry name" value="FAD_binding_4"/>
    <property type="match status" value="1"/>
</dbReference>
<protein>
    <recommendedName>
        <fullName evidence="5">FAD-binding PCMH-type domain-containing protein</fullName>
    </recommendedName>
</protein>
<dbReference type="GO" id="GO:0071949">
    <property type="term" value="F:FAD binding"/>
    <property type="evidence" value="ECO:0007669"/>
    <property type="project" value="InterPro"/>
</dbReference>
<evidence type="ECO:0000256" key="1">
    <source>
        <dbReference type="ARBA" id="ARBA00005466"/>
    </source>
</evidence>
<accession>A0A9W8WV39</accession>
<comment type="similarity">
    <text evidence="1">Belongs to the oxygen-dependent FAD-linked oxidoreductase family.</text>
</comment>
<dbReference type="InterPro" id="IPR050416">
    <property type="entry name" value="FAD-linked_Oxidoreductase"/>
</dbReference>
<keyword evidence="4" id="KW-0560">Oxidoreductase</keyword>
<dbReference type="AlphaFoldDB" id="A0A9W8WV39"/>
<sequence>MKTSGVASFGALAAGTLAQANIGGFEPADFNITKALIGNGVDVSAIAELSGLVERTLDLTPCSIACTSLKTIYGESKLLSQSSSVYANFTSGYWSAQQGAVQPRCIFKPAKALDVSTLVLLSRLTNCPFAVKGGGHAAFGGASSIEGGITVTMESFKRVSVASDKKTVDVGPGNRWVDVYTALEPHGVGVAGGRMAPVGVPGLILGGGINFFANKIGWACDNVASFEVVTASGVIITTSPKSFPDLYWALRGGGSNFGIVTNFKLDAFPLGKMWGGQRIYSEDKFPAVLDAVHSFATTKSSQDTDAAEIISFSYASPLGKIAIAQLDYAKPVANASIFNDWNAISHLQSSTDIHTLAELTIMMNQGLTDGLRQTQWDVTFKVDRGLFEFLVSTFYAELPAVQDAAGFFPSISIQAITAGQLKGMQRNGGNALGLKPATGPYFIMNMSSRWQNASDDARVLAFFSTIIKKVKAEAKSKGLDNDYIYMNYASQFEDPIGSYGAANVQKLKAVSAEYDPASVFINLMPGHFKLGKGAPNSNMP</sequence>
<gene>
    <name evidence="6" type="ORF">N0V87_007412</name>
</gene>
<dbReference type="InterPro" id="IPR016167">
    <property type="entry name" value="FAD-bd_PCMH_sub1"/>
</dbReference>
<feature type="domain" description="FAD-binding PCMH-type" evidence="5">
    <location>
        <begin position="99"/>
        <end position="270"/>
    </location>
</feature>
<dbReference type="PROSITE" id="PS51387">
    <property type="entry name" value="FAD_PCMH"/>
    <property type="match status" value="1"/>
</dbReference>
<proteinExistence type="inferred from homology"/>
<dbReference type="Proteomes" id="UP001140562">
    <property type="component" value="Unassembled WGS sequence"/>
</dbReference>
<dbReference type="Gene3D" id="3.40.462.20">
    <property type="match status" value="1"/>
</dbReference>
<keyword evidence="3" id="KW-0274">FAD</keyword>
<keyword evidence="7" id="KW-1185">Reference proteome</keyword>
<evidence type="ECO:0000256" key="3">
    <source>
        <dbReference type="ARBA" id="ARBA00022827"/>
    </source>
</evidence>
<dbReference type="Gene3D" id="3.30.43.10">
    <property type="entry name" value="Uridine Diphospho-n-acetylenolpyruvylglucosamine Reductase, domain 2"/>
    <property type="match status" value="1"/>
</dbReference>
<dbReference type="InterPro" id="IPR006094">
    <property type="entry name" value="Oxid_FAD_bind_N"/>
</dbReference>
<dbReference type="Gene3D" id="3.30.465.10">
    <property type="match status" value="1"/>
</dbReference>
<name>A0A9W8WV39_9PLEO</name>
<dbReference type="InterPro" id="IPR016166">
    <property type="entry name" value="FAD-bd_PCMH"/>
</dbReference>
<evidence type="ECO:0000256" key="2">
    <source>
        <dbReference type="ARBA" id="ARBA00022630"/>
    </source>
</evidence>
<evidence type="ECO:0000313" key="6">
    <source>
        <dbReference type="EMBL" id="KAJ4333751.1"/>
    </source>
</evidence>